<dbReference type="InterPro" id="IPR023210">
    <property type="entry name" value="NADP_OxRdtase_dom"/>
</dbReference>
<proteinExistence type="predicted"/>
<comment type="caution">
    <text evidence="3">The sequence shown here is derived from an EMBL/GenBank/DDBJ whole genome shotgun (WGS) entry which is preliminary data.</text>
</comment>
<dbReference type="GO" id="GO:0016491">
    <property type="term" value="F:oxidoreductase activity"/>
    <property type="evidence" value="ECO:0007669"/>
    <property type="project" value="UniProtKB-KW"/>
</dbReference>
<dbReference type="InterPro" id="IPR036812">
    <property type="entry name" value="NAD(P)_OxRdtase_dom_sf"/>
</dbReference>
<dbReference type="InterPro" id="IPR050791">
    <property type="entry name" value="Aldo-Keto_reductase"/>
</dbReference>
<accession>A0A841CSS8</accession>
<dbReference type="PRINTS" id="PR00069">
    <property type="entry name" value="ALDKETRDTASE"/>
</dbReference>
<keyword evidence="1" id="KW-0560">Oxidoreductase</keyword>
<evidence type="ECO:0000259" key="2">
    <source>
        <dbReference type="Pfam" id="PF00248"/>
    </source>
</evidence>
<dbReference type="Pfam" id="PF00248">
    <property type="entry name" value="Aldo_ket_red"/>
    <property type="match status" value="1"/>
</dbReference>
<organism evidence="3 4">
    <name type="scientific">Saccharothrix tamanrassetensis</name>
    <dbReference type="NCBI Taxonomy" id="1051531"/>
    <lineage>
        <taxon>Bacteria</taxon>
        <taxon>Bacillati</taxon>
        <taxon>Actinomycetota</taxon>
        <taxon>Actinomycetes</taxon>
        <taxon>Pseudonocardiales</taxon>
        <taxon>Pseudonocardiaceae</taxon>
        <taxon>Saccharothrix</taxon>
    </lineage>
</organism>
<dbReference type="Gene3D" id="3.20.20.100">
    <property type="entry name" value="NADP-dependent oxidoreductase domain"/>
    <property type="match status" value="1"/>
</dbReference>
<evidence type="ECO:0000313" key="3">
    <source>
        <dbReference type="EMBL" id="MBB5959208.1"/>
    </source>
</evidence>
<dbReference type="Proteomes" id="UP000547510">
    <property type="component" value="Unassembled WGS sequence"/>
</dbReference>
<dbReference type="AlphaFoldDB" id="A0A841CSS8"/>
<dbReference type="CDD" id="cd19088">
    <property type="entry name" value="AKR_AKR13B1"/>
    <property type="match status" value="1"/>
</dbReference>
<dbReference type="InterPro" id="IPR020471">
    <property type="entry name" value="AKR"/>
</dbReference>
<name>A0A841CSS8_9PSEU</name>
<dbReference type="RefSeq" id="WP_184695856.1">
    <property type="nucleotide sequence ID" value="NZ_JACHJN010000010.1"/>
</dbReference>
<reference evidence="3 4" key="1">
    <citation type="submission" date="2020-08" db="EMBL/GenBank/DDBJ databases">
        <title>Genomic Encyclopedia of Type Strains, Phase III (KMG-III): the genomes of soil and plant-associated and newly described type strains.</title>
        <authorList>
            <person name="Whitman W."/>
        </authorList>
    </citation>
    <scope>NUCLEOTIDE SEQUENCE [LARGE SCALE GENOMIC DNA]</scope>
    <source>
        <strain evidence="3 4">CECT 8640</strain>
    </source>
</reference>
<dbReference type="EMBL" id="JACHJN010000010">
    <property type="protein sequence ID" value="MBB5959208.1"/>
    <property type="molecule type" value="Genomic_DNA"/>
</dbReference>
<sequence>MSDTFVLGGDLTVNRLGYGAMRLTGEGIWGYPADRDNAIAVLRRAVELGIDFIDTADSYGPHVNEELIREALHPYADDLVIATKAGLLRTGPNVWPILGKPDYLRHALEGSLRRLGVERIDLFQLHRIDPEVPLEDQIGELKKFQEEGKIRHIGLSEVDVEQLEAARAIAPIASVQNLYNLANRQHEAVLDYATENGIAFIPWFPVATGELARPGGVLDSAAKDHSATPAQLALAWLLRRSPVVLPIPGTSSLAHLEENTAARSIELTDEEFEKLSALS</sequence>
<evidence type="ECO:0000313" key="4">
    <source>
        <dbReference type="Proteomes" id="UP000547510"/>
    </source>
</evidence>
<dbReference type="SUPFAM" id="SSF51430">
    <property type="entry name" value="NAD(P)-linked oxidoreductase"/>
    <property type="match status" value="1"/>
</dbReference>
<dbReference type="GO" id="GO:0005737">
    <property type="term" value="C:cytoplasm"/>
    <property type="evidence" value="ECO:0007669"/>
    <property type="project" value="TreeGrafter"/>
</dbReference>
<gene>
    <name evidence="3" type="ORF">FHS29_005828</name>
</gene>
<dbReference type="NCBIfam" id="NF007695">
    <property type="entry name" value="PRK10376.1"/>
    <property type="match status" value="1"/>
</dbReference>
<keyword evidence="4" id="KW-1185">Reference proteome</keyword>
<dbReference type="PANTHER" id="PTHR43625">
    <property type="entry name" value="AFLATOXIN B1 ALDEHYDE REDUCTASE"/>
    <property type="match status" value="1"/>
</dbReference>
<protein>
    <submittedName>
        <fullName evidence="3">Aryl-alcohol dehydrogenase-like predicted oxidoreductase</fullName>
    </submittedName>
</protein>
<feature type="domain" description="NADP-dependent oxidoreductase" evidence="2">
    <location>
        <begin position="15"/>
        <end position="278"/>
    </location>
</feature>
<dbReference type="PANTHER" id="PTHR43625:SF40">
    <property type="entry name" value="ALDO-KETO REDUCTASE YAKC [NADP(+)]"/>
    <property type="match status" value="1"/>
</dbReference>
<evidence type="ECO:0000256" key="1">
    <source>
        <dbReference type="ARBA" id="ARBA00023002"/>
    </source>
</evidence>